<name>A0A226DRY4_FOLCA</name>
<proteinExistence type="predicted"/>
<dbReference type="EMBL" id="LNIX01000012">
    <property type="protein sequence ID" value="OXA48262.1"/>
    <property type="molecule type" value="Genomic_DNA"/>
</dbReference>
<keyword evidence="2" id="KW-1185">Reference proteome</keyword>
<comment type="caution">
    <text evidence="1">The sequence shown here is derived from an EMBL/GenBank/DDBJ whole genome shotgun (WGS) entry which is preliminary data.</text>
</comment>
<protein>
    <submittedName>
        <fullName evidence="1">Uncharacterized protein</fullName>
    </submittedName>
</protein>
<dbReference type="Proteomes" id="UP000198287">
    <property type="component" value="Unassembled WGS sequence"/>
</dbReference>
<reference evidence="1 2" key="1">
    <citation type="submission" date="2015-12" db="EMBL/GenBank/DDBJ databases">
        <title>The genome of Folsomia candida.</title>
        <authorList>
            <person name="Faddeeva A."/>
            <person name="Derks M.F."/>
            <person name="Anvar Y."/>
            <person name="Smit S."/>
            <person name="Van Straalen N."/>
            <person name="Roelofs D."/>
        </authorList>
    </citation>
    <scope>NUCLEOTIDE SEQUENCE [LARGE SCALE GENOMIC DNA]</scope>
    <source>
        <strain evidence="1 2">VU population</strain>
        <tissue evidence="1">Whole body</tissue>
    </source>
</reference>
<gene>
    <name evidence="1" type="ORF">Fcan01_17369</name>
</gene>
<organism evidence="1 2">
    <name type="scientific">Folsomia candida</name>
    <name type="common">Springtail</name>
    <dbReference type="NCBI Taxonomy" id="158441"/>
    <lineage>
        <taxon>Eukaryota</taxon>
        <taxon>Metazoa</taxon>
        <taxon>Ecdysozoa</taxon>
        <taxon>Arthropoda</taxon>
        <taxon>Hexapoda</taxon>
        <taxon>Collembola</taxon>
        <taxon>Entomobryomorpha</taxon>
        <taxon>Isotomoidea</taxon>
        <taxon>Isotomidae</taxon>
        <taxon>Proisotominae</taxon>
        <taxon>Folsomia</taxon>
    </lineage>
</organism>
<accession>A0A226DRY4</accession>
<dbReference type="AlphaFoldDB" id="A0A226DRY4"/>
<evidence type="ECO:0000313" key="1">
    <source>
        <dbReference type="EMBL" id="OXA48262.1"/>
    </source>
</evidence>
<sequence>MTTYWTVEDNYIQRFENFMRPEDSIRPVLARYLAKNIVASLTNTLKSYTTKFRTFTTSIFQGESLTTLSNWEAIPSPSPTPPTIPTTTESPVFGCLPVNCLFLDDCIDTYYRTELRNLYAYAVKHGIEQIPLYRTFSNRTLTTMFDLDITYSDITIDNFWNIIGSPSVTTDLAGGTFNGYWTSEVLLSGTFTANGTILGVPTSQSGR</sequence>
<evidence type="ECO:0000313" key="2">
    <source>
        <dbReference type="Proteomes" id="UP000198287"/>
    </source>
</evidence>